<organism evidence="2">
    <name type="scientific">Sulfurovum sp. enrichment culture clone C5</name>
    <dbReference type="NCBI Taxonomy" id="497650"/>
    <lineage>
        <taxon>Bacteria</taxon>
        <taxon>Pseudomonadati</taxon>
        <taxon>Campylobacterota</taxon>
        <taxon>Epsilonproteobacteria</taxon>
        <taxon>Campylobacterales</taxon>
        <taxon>Sulfurovaceae</taxon>
        <taxon>Sulfurovum</taxon>
        <taxon>environmental samples</taxon>
    </lineage>
</organism>
<gene>
    <name evidence="2" type="ORF">BN3087_570011</name>
</gene>
<evidence type="ECO:0000256" key="1">
    <source>
        <dbReference type="SAM" id="Phobius"/>
    </source>
</evidence>
<dbReference type="EMBL" id="FAXN01000059">
    <property type="protein sequence ID" value="CUV66039.1"/>
    <property type="molecule type" value="Genomic_DNA"/>
</dbReference>
<dbReference type="AlphaFoldDB" id="A0A0S4XNZ0"/>
<evidence type="ECO:0000313" key="2">
    <source>
        <dbReference type="EMBL" id="CUV66039.1"/>
    </source>
</evidence>
<keyword evidence="1" id="KW-0812">Transmembrane</keyword>
<accession>A0A0S4XNZ0</accession>
<feature type="transmembrane region" description="Helical" evidence="1">
    <location>
        <begin position="6"/>
        <end position="27"/>
    </location>
</feature>
<name>A0A0S4XNZ0_9BACT</name>
<reference evidence="2" key="1">
    <citation type="submission" date="2015-11" db="EMBL/GenBank/DDBJ databases">
        <authorList>
            <person name="Zhang Y."/>
            <person name="Guo Z."/>
        </authorList>
    </citation>
    <scope>NUCLEOTIDE SEQUENCE</scope>
    <source>
        <strain evidence="2">BN30871</strain>
    </source>
</reference>
<sequence length="47" mass="5780">METKEIIYYIALTLFIAITVLNIRSYYRGKFDEEWKRKDMKDEENNS</sequence>
<proteinExistence type="predicted"/>
<keyword evidence="1" id="KW-0472">Membrane</keyword>
<protein>
    <submittedName>
        <fullName evidence="2">Uncharacterized protein</fullName>
    </submittedName>
</protein>
<keyword evidence="1" id="KW-1133">Transmembrane helix</keyword>